<dbReference type="EMBL" id="JAFBEB010000004">
    <property type="protein sequence ID" value="MBM7589917.1"/>
    <property type="molecule type" value="Genomic_DNA"/>
</dbReference>
<protein>
    <submittedName>
        <fullName evidence="1">Uncharacterized protein</fullName>
    </submittedName>
</protein>
<dbReference type="RefSeq" id="WP_204517638.1">
    <property type="nucleotide sequence ID" value="NZ_BAABIN010000007.1"/>
</dbReference>
<comment type="caution">
    <text evidence="1">The sequence shown here is derived from an EMBL/GenBank/DDBJ whole genome shotgun (WGS) entry which is preliminary data.</text>
</comment>
<gene>
    <name evidence="1" type="ORF">JOD01_001518</name>
</gene>
<name>A0A938Y1J9_9BACL</name>
<dbReference type="Proteomes" id="UP000717624">
    <property type="component" value="Unassembled WGS sequence"/>
</dbReference>
<reference evidence="1" key="1">
    <citation type="submission" date="2021-01" db="EMBL/GenBank/DDBJ databases">
        <title>Genomic Encyclopedia of Type Strains, Phase IV (KMG-IV): sequencing the most valuable type-strain genomes for metagenomic binning, comparative biology and taxonomic classification.</title>
        <authorList>
            <person name="Goeker M."/>
        </authorList>
    </citation>
    <scope>NUCLEOTIDE SEQUENCE</scope>
    <source>
        <strain evidence="1">DSM 25523</strain>
    </source>
</reference>
<organism evidence="1 2">
    <name type="scientific">Brevibacillus fulvus</name>
    <dbReference type="NCBI Taxonomy" id="1125967"/>
    <lineage>
        <taxon>Bacteria</taxon>
        <taxon>Bacillati</taxon>
        <taxon>Bacillota</taxon>
        <taxon>Bacilli</taxon>
        <taxon>Bacillales</taxon>
        <taxon>Paenibacillaceae</taxon>
        <taxon>Brevibacillus</taxon>
    </lineage>
</organism>
<sequence>MQKRQIHPALPLAKPQEHLLPESAFLVCPAGSGLCCFLSGDDWRRGEEVARFLPVRVTLSAERPNLAPI</sequence>
<evidence type="ECO:0000313" key="2">
    <source>
        <dbReference type="Proteomes" id="UP000717624"/>
    </source>
</evidence>
<dbReference type="AlphaFoldDB" id="A0A938Y1J9"/>
<proteinExistence type="predicted"/>
<evidence type="ECO:0000313" key="1">
    <source>
        <dbReference type="EMBL" id="MBM7589917.1"/>
    </source>
</evidence>
<accession>A0A938Y1J9</accession>
<keyword evidence="2" id="KW-1185">Reference proteome</keyword>